<dbReference type="CDD" id="cd01038">
    <property type="entry name" value="Endonuclease_DUF559"/>
    <property type="match status" value="1"/>
</dbReference>
<dbReference type="InterPro" id="IPR011335">
    <property type="entry name" value="Restrct_endonuc-II-like"/>
</dbReference>
<protein>
    <submittedName>
        <fullName evidence="2">Endonuclease domain-containing protein</fullName>
    </submittedName>
</protein>
<evidence type="ECO:0000313" key="4">
    <source>
        <dbReference type="Proteomes" id="UP001201397"/>
    </source>
</evidence>
<feature type="domain" description="DUF559" evidence="1">
    <location>
        <begin position="10"/>
        <end position="115"/>
    </location>
</feature>
<accession>A0AAW5AKH1</accession>
<dbReference type="PANTHER" id="PTHR38590:SF1">
    <property type="entry name" value="BLL0828 PROTEIN"/>
    <property type="match status" value="1"/>
</dbReference>
<dbReference type="InterPro" id="IPR007569">
    <property type="entry name" value="DUF559"/>
</dbReference>
<dbReference type="PANTHER" id="PTHR38590">
    <property type="entry name" value="BLL0828 PROTEIN"/>
    <property type="match status" value="1"/>
</dbReference>
<dbReference type="EMBL" id="CP116766">
    <property type="protein sequence ID" value="WCL71240.1"/>
    <property type="molecule type" value="Genomic_DNA"/>
</dbReference>
<sequence length="130" mass="15353">MRYSTRNPALKNNARNLKRNMTLAEQRLWYSLRDKRLNGMKFRRQQTIGPYIVDFVCMEHKLIVELDGGQHAEQAVYDSKRTEFLNNQGYCVLRFWNNEVLQQTAAVLAKIVEMCGSRVDRVKQRLSENQ</sequence>
<dbReference type="GO" id="GO:0004519">
    <property type="term" value="F:endonuclease activity"/>
    <property type="evidence" value="ECO:0007669"/>
    <property type="project" value="UniProtKB-KW"/>
</dbReference>
<dbReference type="Proteomes" id="UP001221268">
    <property type="component" value="Chromosome"/>
</dbReference>
<dbReference type="InterPro" id="IPR047216">
    <property type="entry name" value="Endonuclease_DUF559_bact"/>
</dbReference>
<dbReference type="Pfam" id="PF04480">
    <property type="entry name" value="DUF559"/>
    <property type="match status" value="1"/>
</dbReference>
<evidence type="ECO:0000313" key="5">
    <source>
        <dbReference type="Proteomes" id="UP001221268"/>
    </source>
</evidence>
<name>A0AAW5AKH1_9NEIS</name>
<proteinExistence type="predicted"/>
<dbReference type="SUPFAM" id="SSF52980">
    <property type="entry name" value="Restriction endonuclease-like"/>
    <property type="match status" value="1"/>
</dbReference>
<dbReference type="EMBL" id="JAKKDL010000002">
    <property type="protein sequence ID" value="MCF7528984.1"/>
    <property type="molecule type" value="Genomic_DNA"/>
</dbReference>
<dbReference type="RefSeq" id="WP_237090744.1">
    <property type="nucleotide sequence ID" value="NZ_CP116766.1"/>
</dbReference>
<keyword evidence="2" id="KW-0255">Endonuclease</keyword>
<organism evidence="2 4">
    <name type="scientific">Neisseria lisongii</name>
    <dbReference type="NCBI Taxonomy" id="2912188"/>
    <lineage>
        <taxon>Bacteria</taxon>
        <taxon>Pseudomonadati</taxon>
        <taxon>Pseudomonadota</taxon>
        <taxon>Betaproteobacteria</taxon>
        <taxon>Neisseriales</taxon>
        <taxon>Neisseriaceae</taxon>
        <taxon>Neisseria</taxon>
    </lineage>
</organism>
<reference evidence="3 5" key="2">
    <citation type="submission" date="2023-01" db="EMBL/GenBank/DDBJ databases">
        <authorList>
            <person name="Yang C."/>
        </authorList>
    </citation>
    <scope>NUCLEOTIDE SEQUENCE [LARGE SCALE GENOMIC DNA]</scope>
    <source>
        <strain evidence="3 5">ZJ106</strain>
    </source>
</reference>
<evidence type="ECO:0000259" key="1">
    <source>
        <dbReference type="Pfam" id="PF04480"/>
    </source>
</evidence>
<evidence type="ECO:0000313" key="3">
    <source>
        <dbReference type="EMBL" id="WCL71240.1"/>
    </source>
</evidence>
<dbReference type="AlphaFoldDB" id="A0AAW5AKH1"/>
<gene>
    <name evidence="2" type="ORF">L4H06_01845</name>
    <name evidence="3" type="ORF">PJU73_07840</name>
</gene>
<keyword evidence="2" id="KW-0378">Hydrolase</keyword>
<keyword evidence="2" id="KW-0540">Nuclease</keyword>
<keyword evidence="5" id="KW-1185">Reference proteome</keyword>
<dbReference type="Proteomes" id="UP001201397">
    <property type="component" value="Unassembled WGS sequence"/>
</dbReference>
<dbReference type="Gene3D" id="3.40.960.10">
    <property type="entry name" value="VSR Endonuclease"/>
    <property type="match status" value="1"/>
</dbReference>
<evidence type="ECO:0000313" key="2">
    <source>
        <dbReference type="EMBL" id="MCF7528984.1"/>
    </source>
</evidence>
<reference evidence="2" key="1">
    <citation type="submission" date="2022-01" db="EMBL/GenBank/DDBJ databases">
        <title>Neisseria sp. ZJ104.</title>
        <authorList>
            <person name="Yang C."/>
        </authorList>
    </citation>
    <scope>NUCLEOTIDE SEQUENCE</scope>
    <source>
        <strain evidence="2">ZJ104</strain>
    </source>
</reference>